<dbReference type="SMART" id="SM00530">
    <property type="entry name" value="HTH_XRE"/>
    <property type="match status" value="1"/>
</dbReference>
<dbReference type="RefSeq" id="WP_016474725.1">
    <property type="nucleotide sequence ID" value="NZ_KE150480.1"/>
</dbReference>
<dbReference type="GO" id="GO:0003677">
    <property type="term" value="F:DNA binding"/>
    <property type="evidence" value="ECO:0007669"/>
    <property type="project" value="InterPro"/>
</dbReference>
<dbReference type="HOGENOM" id="CLU_146771_0_0_4"/>
<dbReference type="InterPro" id="IPR010982">
    <property type="entry name" value="Lambda_DNA-bd_dom_sf"/>
</dbReference>
<protein>
    <recommendedName>
        <fullName evidence="1">HTH cro/C1-type domain-containing protein</fullName>
    </recommendedName>
</protein>
<organism evidence="2 3">
    <name type="scientific">Sutterella wadsworthensis HGA0223</name>
    <dbReference type="NCBI Taxonomy" id="1203554"/>
    <lineage>
        <taxon>Bacteria</taxon>
        <taxon>Pseudomonadati</taxon>
        <taxon>Pseudomonadota</taxon>
        <taxon>Betaproteobacteria</taxon>
        <taxon>Burkholderiales</taxon>
        <taxon>Sutterellaceae</taxon>
        <taxon>Sutterella</taxon>
    </lineage>
</organism>
<dbReference type="EMBL" id="ATCF01000022">
    <property type="protein sequence ID" value="EPD98485.1"/>
    <property type="molecule type" value="Genomic_DNA"/>
</dbReference>
<dbReference type="eggNOG" id="ENOG5030YFN">
    <property type="taxonomic scope" value="Bacteria"/>
</dbReference>
<evidence type="ECO:0000313" key="2">
    <source>
        <dbReference type="EMBL" id="EPD98485.1"/>
    </source>
</evidence>
<dbReference type="Pfam" id="PF01381">
    <property type="entry name" value="HTH_3"/>
    <property type="match status" value="1"/>
</dbReference>
<dbReference type="SUPFAM" id="SSF47413">
    <property type="entry name" value="lambda repressor-like DNA-binding domains"/>
    <property type="match status" value="1"/>
</dbReference>
<sequence>MPAEKAEAFGSLIKAAFRLAGEEPEVWDSALGLTQTSSSRPAEAPGVALKRLRQENHMTQRETARLLGCTQARISDMEAGVKPISAEAAQLFAKRFGVSPALFLK</sequence>
<proteinExistence type="predicted"/>
<dbReference type="InterPro" id="IPR001387">
    <property type="entry name" value="Cro/C1-type_HTH"/>
</dbReference>
<reference evidence="2 3" key="1">
    <citation type="submission" date="2013-04" db="EMBL/GenBank/DDBJ databases">
        <title>The Genome Sequence of Sutterella wadsworthensis HGA0223.</title>
        <authorList>
            <consortium name="The Broad Institute Genomics Platform"/>
            <person name="Earl A."/>
            <person name="Ward D."/>
            <person name="Feldgarden M."/>
            <person name="Gevers D."/>
            <person name="Schmidt T.M."/>
            <person name="Dover J."/>
            <person name="Dai D."/>
            <person name="Walker B."/>
            <person name="Young S."/>
            <person name="Zeng Q."/>
            <person name="Gargeya S."/>
            <person name="Fitzgerald M."/>
            <person name="Haas B."/>
            <person name="Abouelleil A."/>
            <person name="Allen A.W."/>
            <person name="Alvarado L."/>
            <person name="Arachchi H.M."/>
            <person name="Berlin A.M."/>
            <person name="Chapman S.B."/>
            <person name="Gainer-Dewar J."/>
            <person name="Goldberg J."/>
            <person name="Griggs A."/>
            <person name="Gujja S."/>
            <person name="Hansen M."/>
            <person name="Howarth C."/>
            <person name="Imamovic A."/>
            <person name="Ireland A."/>
            <person name="Larimer J."/>
            <person name="McCowan C."/>
            <person name="Murphy C."/>
            <person name="Pearson M."/>
            <person name="Poon T.W."/>
            <person name="Priest M."/>
            <person name="Roberts A."/>
            <person name="Saif S."/>
            <person name="Shea T."/>
            <person name="Sisk P."/>
            <person name="Sykes S."/>
            <person name="Wortman J."/>
            <person name="Nusbaum C."/>
            <person name="Birren B."/>
        </authorList>
    </citation>
    <scope>NUCLEOTIDE SEQUENCE [LARGE SCALE GENOMIC DNA]</scope>
    <source>
        <strain evidence="2 3">HGA0223</strain>
    </source>
</reference>
<dbReference type="PROSITE" id="PS50943">
    <property type="entry name" value="HTH_CROC1"/>
    <property type="match status" value="1"/>
</dbReference>
<accession>S3BGL3</accession>
<dbReference type="PATRIC" id="fig|1203554.3.peg.1598"/>
<dbReference type="AlphaFoldDB" id="S3BGL3"/>
<dbReference type="CDD" id="cd00093">
    <property type="entry name" value="HTH_XRE"/>
    <property type="match status" value="1"/>
</dbReference>
<dbReference type="Gene3D" id="1.10.260.40">
    <property type="entry name" value="lambda repressor-like DNA-binding domains"/>
    <property type="match status" value="1"/>
</dbReference>
<comment type="caution">
    <text evidence="2">The sequence shown here is derived from an EMBL/GenBank/DDBJ whole genome shotgun (WGS) entry which is preliminary data.</text>
</comment>
<feature type="domain" description="HTH cro/C1-type" evidence="1">
    <location>
        <begin position="49"/>
        <end position="103"/>
    </location>
</feature>
<gene>
    <name evidence="2" type="ORF">HMPREF1476_01524</name>
</gene>
<evidence type="ECO:0000313" key="3">
    <source>
        <dbReference type="Proteomes" id="UP000014400"/>
    </source>
</evidence>
<keyword evidence="3" id="KW-1185">Reference proteome</keyword>
<dbReference type="Proteomes" id="UP000014400">
    <property type="component" value="Unassembled WGS sequence"/>
</dbReference>
<evidence type="ECO:0000259" key="1">
    <source>
        <dbReference type="PROSITE" id="PS50943"/>
    </source>
</evidence>
<name>S3BGL3_9BURK</name>